<dbReference type="Gene3D" id="3.40.50.12780">
    <property type="entry name" value="N-terminal domain of ligase-like"/>
    <property type="match status" value="1"/>
</dbReference>
<dbReference type="InterPro" id="IPR050237">
    <property type="entry name" value="ATP-dep_AMP-bd_enzyme"/>
</dbReference>
<dbReference type="Pfam" id="PF00501">
    <property type="entry name" value="AMP-binding"/>
    <property type="match status" value="1"/>
</dbReference>
<comment type="caution">
    <text evidence="3">The sequence shown here is derived from an EMBL/GenBank/DDBJ whole genome shotgun (WGS) entry which is preliminary data.</text>
</comment>
<evidence type="ECO:0000259" key="1">
    <source>
        <dbReference type="Pfam" id="PF00501"/>
    </source>
</evidence>
<accession>A0ABV7PI30</accession>
<dbReference type="PANTHER" id="PTHR43767">
    <property type="entry name" value="LONG-CHAIN-FATTY-ACID--COA LIGASE"/>
    <property type="match status" value="1"/>
</dbReference>
<dbReference type="Proteomes" id="UP001595665">
    <property type="component" value="Unassembled WGS sequence"/>
</dbReference>
<proteinExistence type="predicted"/>
<dbReference type="PANTHER" id="PTHR43767:SF1">
    <property type="entry name" value="NONRIBOSOMAL PEPTIDE SYNTHASE PES1 (EUROFUNG)-RELATED"/>
    <property type="match status" value="1"/>
</dbReference>
<dbReference type="InterPro" id="IPR042099">
    <property type="entry name" value="ANL_N_sf"/>
</dbReference>
<evidence type="ECO:0000313" key="4">
    <source>
        <dbReference type="Proteomes" id="UP001595665"/>
    </source>
</evidence>
<keyword evidence="4" id="KW-1185">Reference proteome</keyword>
<reference evidence="4" key="1">
    <citation type="journal article" date="2019" name="Int. J. Syst. Evol. Microbiol.">
        <title>The Global Catalogue of Microorganisms (GCM) 10K type strain sequencing project: providing services to taxonomists for standard genome sequencing and annotation.</title>
        <authorList>
            <consortium name="The Broad Institute Genomics Platform"/>
            <consortium name="The Broad Institute Genome Sequencing Center for Infectious Disease"/>
            <person name="Wu L."/>
            <person name="Ma J."/>
        </authorList>
    </citation>
    <scope>NUCLEOTIDE SEQUENCE [LARGE SCALE GENOMIC DNA]</scope>
    <source>
        <strain evidence="4">CCM 7480</strain>
    </source>
</reference>
<dbReference type="Gene3D" id="3.30.300.30">
    <property type="match status" value="1"/>
</dbReference>
<dbReference type="RefSeq" id="WP_379734203.1">
    <property type="nucleotide sequence ID" value="NZ_JBHRVV010000001.1"/>
</dbReference>
<dbReference type="InterPro" id="IPR045851">
    <property type="entry name" value="AMP-bd_C_sf"/>
</dbReference>
<evidence type="ECO:0000259" key="2">
    <source>
        <dbReference type="Pfam" id="PF13193"/>
    </source>
</evidence>
<dbReference type="InterPro" id="IPR025110">
    <property type="entry name" value="AMP-bd_C"/>
</dbReference>
<dbReference type="EMBL" id="JBHRVV010000001">
    <property type="protein sequence ID" value="MFC3457828.1"/>
    <property type="molecule type" value="Genomic_DNA"/>
</dbReference>
<organism evidence="3 4">
    <name type="scientific">Massilia haematophila</name>
    <dbReference type="NCBI Taxonomy" id="457923"/>
    <lineage>
        <taxon>Bacteria</taxon>
        <taxon>Pseudomonadati</taxon>
        <taxon>Pseudomonadota</taxon>
        <taxon>Betaproteobacteria</taxon>
        <taxon>Burkholderiales</taxon>
        <taxon>Oxalobacteraceae</taxon>
        <taxon>Telluria group</taxon>
        <taxon>Massilia</taxon>
    </lineage>
</organism>
<gene>
    <name evidence="3" type="ORF">ACFOPH_06165</name>
</gene>
<dbReference type="SUPFAM" id="SSF56801">
    <property type="entry name" value="Acetyl-CoA synthetase-like"/>
    <property type="match status" value="1"/>
</dbReference>
<dbReference type="Pfam" id="PF13193">
    <property type="entry name" value="AMP-binding_C"/>
    <property type="match status" value="1"/>
</dbReference>
<feature type="domain" description="AMP-dependent synthetase/ligase" evidence="1">
    <location>
        <begin position="10"/>
        <end position="369"/>
    </location>
</feature>
<evidence type="ECO:0000313" key="3">
    <source>
        <dbReference type="EMBL" id="MFC3457828.1"/>
    </source>
</evidence>
<feature type="domain" description="AMP-binding enzyme C-terminal" evidence="2">
    <location>
        <begin position="430"/>
        <end position="500"/>
    </location>
</feature>
<name>A0ABV7PI30_9BURK</name>
<protein>
    <submittedName>
        <fullName evidence="3">AMP-binding protein</fullName>
    </submittedName>
</protein>
<dbReference type="InterPro" id="IPR000873">
    <property type="entry name" value="AMP-dep_synth/lig_dom"/>
</dbReference>
<sequence length="525" mass="54031">MAQQIHELVEQAAQRTPSATALRHGAARVSYAGLAAAAAAVGGALLQGGAEPNERVAVCLPPCPEAVAALLGASSAGCAFVGLDPDLSAPRCAARLRHSGARLLVADARRLAALAPLLAGCPALRTVVVLGGSGPRELAQRALGWDAWLAGAAKGPAYPALPALGALLYRDGEAGEQVASALSHLNLVAGAASSARCLGIGAGDRILVALPLHVDDGLNALLATLSLGATAVLPEATAAPALARVLERGEITGLSASPATWEALAEIPLGRAGDCLRYIASAGGSPGRPALDALRRALPRTRVYLMYDVGDACRSTCLMPSQLEERPGSIGRPMPYSDWLVLRADGRECAPGEAGELVQRGPLVTLGYWSDPQRNAAQFRTLPPLPGLAPRENGRWPGVVARKDMDGYLYLVDARSDTITTGGYRVSPREVEKIVVGTGLVAEAAAVGVAHPVLGQVIAVLATARPGARLDSTILFGACRARLPLHMLPAMVDVRRAPLPRASDGQIDRALLAGELAPLFAEAAP</sequence>